<geneLocation type="plasmid" evidence="2">
    <name>pCE1681-B</name>
</geneLocation>
<accession>A0A7G9A9L5</accession>
<name>A0A7G9A9L5_ECOLX</name>
<evidence type="ECO:0000256" key="1">
    <source>
        <dbReference type="SAM" id="MobiDB-lite"/>
    </source>
</evidence>
<keyword evidence="2" id="KW-0614">Plasmid</keyword>
<reference evidence="2" key="1">
    <citation type="submission" date="2020-03" db="EMBL/GenBank/DDBJ databases">
        <title>Comparative analysis of multidrug resistant Escherichia coli ST216 isolates from silver gulls in Australia.</title>
        <authorList>
            <person name="Tarabai H."/>
            <person name="Wyrsch E.R."/>
            <person name="Bitar I."/>
            <person name="Djordjevic S.P."/>
            <person name="Dolejska M."/>
        </authorList>
    </citation>
    <scope>NUCLEOTIDE SEQUENCE</scope>
    <source>
        <strain evidence="2">CE1681</strain>
        <plasmid evidence="2">pCE1681-B</plasmid>
    </source>
</reference>
<feature type="compositionally biased region" description="Pro residues" evidence="1">
    <location>
        <begin position="31"/>
        <end position="41"/>
    </location>
</feature>
<sequence>MIGEDPYAYSIRGGEISASDGGIAGQNVPENKPPPVSGRAN</sequence>
<feature type="region of interest" description="Disordered" evidence="1">
    <location>
        <begin position="1"/>
        <end position="41"/>
    </location>
</feature>
<proteinExistence type="predicted"/>
<protein>
    <submittedName>
        <fullName evidence="2">Uncharacterized protein</fullName>
    </submittedName>
</protein>
<dbReference type="AlphaFoldDB" id="A0A7G9A9L5"/>
<organism evidence="2">
    <name type="scientific">Escherichia coli</name>
    <dbReference type="NCBI Taxonomy" id="562"/>
    <lineage>
        <taxon>Bacteria</taxon>
        <taxon>Pseudomonadati</taxon>
        <taxon>Pseudomonadota</taxon>
        <taxon>Gammaproteobacteria</taxon>
        <taxon>Enterobacterales</taxon>
        <taxon>Enterobacteriaceae</taxon>
        <taxon>Escherichia</taxon>
    </lineage>
</organism>
<dbReference type="EMBL" id="MT180431">
    <property type="protein sequence ID" value="QNL33444.1"/>
    <property type="molecule type" value="Genomic_DNA"/>
</dbReference>
<evidence type="ECO:0000313" key="2">
    <source>
        <dbReference type="EMBL" id="QNL33444.1"/>
    </source>
</evidence>